<dbReference type="HOGENOM" id="CLU_2305642_0_0_1"/>
<reference evidence="2" key="1">
    <citation type="journal article" date="2011" name="PLoS Genet.">
        <title>Genomic analysis of the necrotrophic fungal pathogens Sclerotinia sclerotiorum and Botrytis cinerea.</title>
        <authorList>
            <person name="Amselem J."/>
            <person name="Cuomo C.A."/>
            <person name="van Kan J.A."/>
            <person name="Viaud M."/>
            <person name="Benito E.P."/>
            <person name="Couloux A."/>
            <person name="Coutinho P.M."/>
            <person name="de Vries R.P."/>
            <person name="Dyer P.S."/>
            <person name="Fillinger S."/>
            <person name="Fournier E."/>
            <person name="Gout L."/>
            <person name="Hahn M."/>
            <person name="Kohn L."/>
            <person name="Lapalu N."/>
            <person name="Plummer K.M."/>
            <person name="Pradier J.M."/>
            <person name="Quevillon E."/>
            <person name="Sharon A."/>
            <person name="Simon A."/>
            <person name="ten Have A."/>
            <person name="Tudzynski B."/>
            <person name="Tudzynski P."/>
            <person name="Wincker P."/>
            <person name="Andrew M."/>
            <person name="Anthouard V."/>
            <person name="Beever R.E."/>
            <person name="Beffa R."/>
            <person name="Benoit I."/>
            <person name="Bouzid O."/>
            <person name="Brault B."/>
            <person name="Chen Z."/>
            <person name="Choquer M."/>
            <person name="Collemare J."/>
            <person name="Cotton P."/>
            <person name="Danchin E.G."/>
            <person name="Da Silva C."/>
            <person name="Gautier A."/>
            <person name="Giraud C."/>
            <person name="Giraud T."/>
            <person name="Gonzalez C."/>
            <person name="Grossetete S."/>
            <person name="Guldener U."/>
            <person name="Henrissat B."/>
            <person name="Howlett B.J."/>
            <person name="Kodira C."/>
            <person name="Kretschmer M."/>
            <person name="Lappartient A."/>
            <person name="Leroch M."/>
            <person name="Levis C."/>
            <person name="Mauceli E."/>
            <person name="Neuveglise C."/>
            <person name="Oeser B."/>
            <person name="Pearson M."/>
            <person name="Poulain J."/>
            <person name="Poussereau N."/>
            <person name="Quesneville H."/>
            <person name="Rascle C."/>
            <person name="Schumacher J."/>
            <person name="Segurens B."/>
            <person name="Sexton A."/>
            <person name="Silva E."/>
            <person name="Sirven C."/>
            <person name="Soanes D.M."/>
            <person name="Talbot N.J."/>
            <person name="Templeton M."/>
            <person name="Yandava C."/>
            <person name="Yarden O."/>
            <person name="Zeng Q."/>
            <person name="Rollins J.A."/>
            <person name="Lebrun M.H."/>
            <person name="Dickman M."/>
        </authorList>
    </citation>
    <scope>NUCLEOTIDE SEQUENCE [LARGE SCALE GENOMIC DNA]</scope>
    <source>
        <strain evidence="2">T4</strain>
    </source>
</reference>
<evidence type="ECO:0000313" key="1">
    <source>
        <dbReference type="EMBL" id="CCD47069.1"/>
    </source>
</evidence>
<dbReference type="EMBL" id="FQ790285">
    <property type="protein sequence ID" value="CCD47069.1"/>
    <property type="molecule type" value="Genomic_DNA"/>
</dbReference>
<gene>
    <name evidence="1" type="ORF">BofuT4_P039710.1</name>
</gene>
<evidence type="ECO:0000313" key="2">
    <source>
        <dbReference type="Proteomes" id="UP000008177"/>
    </source>
</evidence>
<organism evidence="1 2">
    <name type="scientific">Botryotinia fuckeliana (strain T4)</name>
    <name type="common">Noble rot fungus</name>
    <name type="synonym">Botrytis cinerea</name>
    <dbReference type="NCBI Taxonomy" id="999810"/>
    <lineage>
        <taxon>Eukaryota</taxon>
        <taxon>Fungi</taxon>
        <taxon>Dikarya</taxon>
        <taxon>Ascomycota</taxon>
        <taxon>Pezizomycotina</taxon>
        <taxon>Leotiomycetes</taxon>
        <taxon>Helotiales</taxon>
        <taxon>Sclerotiniaceae</taxon>
        <taxon>Botrytis</taxon>
    </lineage>
</organism>
<protein>
    <submittedName>
        <fullName evidence="1">Uncharacterized protein</fullName>
    </submittedName>
</protein>
<name>G2Y329_BOTF4</name>
<proteinExistence type="predicted"/>
<sequence length="100" mass="10950">MATIAPISYYPYLPPSLVHGQIVSVDIRTGSVAFSVDAIESPEASGWNSQASIVECPLDQLNSIQSNSYSFALNIYSASSPHQLKPWADHHCQVMLRLCQ</sequence>
<accession>G2Y329</accession>
<dbReference type="Proteomes" id="UP000008177">
    <property type="component" value="Unplaced contigs"/>
</dbReference>
<dbReference type="AlphaFoldDB" id="G2Y329"/>
<dbReference type="InParanoid" id="G2Y329"/>